<reference evidence="2 3" key="1">
    <citation type="submission" date="2018-10" db="EMBL/GenBank/DDBJ databases">
        <title>Genomic Encyclopedia of Archaeal and Bacterial Type Strains, Phase II (KMG-II): from individual species to whole genera.</title>
        <authorList>
            <person name="Goeker M."/>
        </authorList>
    </citation>
    <scope>NUCLEOTIDE SEQUENCE [LARGE SCALE GENOMIC DNA]</scope>
    <source>
        <strain evidence="2 3">DSM 25217</strain>
    </source>
</reference>
<feature type="transmembrane region" description="Helical" evidence="1">
    <location>
        <begin position="277"/>
        <end position="299"/>
    </location>
</feature>
<dbReference type="GO" id="GO:0140359">
    <property type="term" value="F:ABC-type transporter activity"/>
    <property type="evidence" value="ECO:0007669"/>
    <property type="project" value="InterPro"/>
</dbReference>
<evidence type="ECO:0000313" key="3">
    <source>
        <dbReference type="Proteomes" id="UP000271227"/>
    </source>
</evidence>
<sequence length="391" mass="42327">MLRHIRVVYLKELRDALRDKRALYALGYFVLGVPAFSAFIFFLISLGDDDAAIRAQVYGADLAPGIVAFMERAGITPEAMPLDQAPDNLMTLPDGIDAVVIVPADFAERLDKGQMARVRVFADRGGRKTIERSGDVMTALNAYAAHMASARLVTRGVPPVLTRPFWVDVADVAEESFLRRFLSDIMLLFFIFAPFATGASVATDIFVGERERQSLQPLMAQPVSPLALALGKWGLVLTFGLTGAVLSFLVVSVGLYFAPGDFLVVEPTRRLDLLFLALLQLVPLAMLAASVQTLVSISVKGFKEAQTYNGIVMMLPMIMAYVKVYASDSLPAAAAFLPILADMESLGRLLFADRWVAGSYFTAVAVGLLGTALALALTVRRLGSEKLLDAA</sequence>
<keyword evidence="1" id="KW-0472">Membrane</keyword>
<keyword evidence="1" id="KW-0812">Transmembrane</keyword>
<evidence type="ECO:0000313" key="2">
    <source>
        <dbReference type="EMBL" id="RMB08386.1"/>
    </source>
</evidence>
<proteinExistence type="predicted"/>
<dbReference type="RefSeq" id="WP_170163635.1">
    <property type="nucleotide sequence ID" value="NZ_REFR01000010.1"/>
</dbReference>
<feature type="transmembrane region" description="Helical" evidence="1">
    <location>
        <begin position="185"/>
        <end position="207"/>
    </location>
</feature>
<dbReference type="GO" id="GO:0005886">
    <property type="term" value="C:plasma membrane"/>
    <property type="evidence" value="ECO:0007669"/>
    <property type="project" value="UniProtKB-SubCell"/>
</dbReference>
<keyword evidence="1" id="KW-1133">Transmembrane helix</keyword>
<dbReference type="Proteomes" id="UP000271227">
    <property type="component" value="Unassembled WGS sequence"/>
</dbReference>
<keyword evidence="3" id="KW-1185">Reference proteome</keyword>
<name>A0A3M0CNM8_9PROT</name>
<evidence type="ECO:0000256" key="1">
    <source>
        <dbReference type="SAM" id="Phobius"/>
    </source>
</evidence>
<dbReference type="InParanoid" id="A0A3M0CNM8"/>
<dbReference type="AlphaFoldDB" id="A0A3M0CNM8"/>
<accession>A0A3M0CNM8</accession>
<feature type="transmembrane region" description="Helical" evidence="1">
    <location>
        <begin position="21"/>
        <end position="44"/>
    </location>
</feature>
<dbReference type="PANTHER" id="PTHR43471">
    <property type="entry name" value="ABC TRANSPORTER PERMEASE"/>
    <property type="match status" value="1"/>
</dbReference>
<dbReference type="Pfam" id="PF12679">
    <property type="entry name" value="ABC2_membrane_2"/>
    <property type="match status" value="1"/>
</dbReference>
<organism evidence="2 3">
    <name type="scientific">Eilatimonas milleporae</name>
    <dbReference type="NCBI Taxonomy" id="911205"/>
    <lineage>
        <taxon>Bacteria</taxon>
        <taxon>Pseudomonadati</taxon>
        <taxon>Pseudomonadota</taxon>
        <taxon>Alphaproteobacteria</taxon>
        <taxon>Kordiimonadales</taxon>
        <taxon>Kordiimonadaceae</taxon>
        <taxon>Eilatimonas</taxon>
    </lineage>
</organism>
<dbReference type="PANTHER" id="PTHR43471:SF3">
    <property type="entry name" value="ABC TRANSPORTER PERMEASE PROTEIN NATB"/>
    <property type="match status" value="1"/>
</dbReference>
<gene>
    <name evidence="2" type="ORF">BXY39_1019</name>
</gene>
<dbReference type="EMBL" id="REFR01000010">
    <property type="protein sequence ID" value="RMB08386.1"/>
    <property type="molecule type" value="Genomic_DNA"/>
</dbReference>
<protein>
    <submittedName>
        <fullName evidence="2">Sodium transport system permease protein</fullName>
    </submittedName>
</protein>
<comment type="caution">
    <text evidence="2">The sequence shown here is derived from an EMBL/GenBank/DDBJ whole genome shotgun (WGS) entry which is preliminary data.</text>
</comment>
<feature type="transmembrane region" description="Helical" evidence="1">
    <location>
        <begin position="360"/>
        <end position="379"/>
    </location>
</feature>
<feature type="transmembrane region" description="Helical" evidence="1">
    <location>
        <begin position="228"/>
        <end position="257"/>
    </location>
</feature>